<organism evidence="2 3">
    <name type="scientific">Litorihabitans aurantiacus</name>
    <dbReference type="NCBI Taxonomy" id="1930061"/>
    <lineage>
        <taxon>Bacteria</taxon>
        <taxon>Bacillati</taxon>
        <taxon>Actinomycetota</taxon>
        <taxon>Actinomycetes</taxon>
        <taxon>Micrococcales</taxon>
        <taxon>Beutenbergiaceae</taxon>
        <taxon>Litorihabitans</taxon>
    </lineage>
</organism>
<dbReference type="RefSeq" id="WP_284249375.1">
    <property type="nucleotide sequence ID" value="NZ_BSUM01000001.1"/>
</dbReference>
<sequence length="643" mass="67620">MSERGPEPSELDSPDAVVAAVGRLAALPYGLVRTSAAEAAVRRAEAPGPEIALPYALAGLVDALFWGGEAERALVPFARLTRLADTRPELFDDVDAALHLGGYAWMLGGLQDDPRVPAATIDPLLADMERRYATAGRAPAAPAYERLRWSVRQERDDVEARYDAWLRAAEEPEEVCEHCRRTRRGIFLARTGRWAEVVAVLGAPGLPEQGCPTEPADMLSLLALAHLEAGQPEEALAVHRQAHAALPRASTAMEGARGRRIALLGRGGRTGAALRALHEDAHLLHEAITPFWRMQVLVLVGSATGVMRRTDPNRPVALHDVPASTVAELDDWVRARALELADAFGERAGSPATRERALAAMDAPPPPPLPDELPTDGDGRDGAGWSGDLVLAKAESLAAAPGRDPAEVVATYIRAAALLDGEGRTVDAGYALAEAAQAAALGGDPVDAYASFTAALDMLTVGGLDAEHLADVLVAATEAASVAAADLGAHLAVLEGHLDSTIVDLAVRTEGDAGRGAEHDAGSTFALARLRDARARLVATTAQGGGRARALAIAATDASSAAEALAGLGRVEEAGHAFWLAGRLHRERGRADDATWHLESAVEAFALRRATTPHALALTELVEHLRACGRTDDADETLRRLAP</sequence>
<dbReference type="SUPFAM" id="SSF48452">
    <property type="entry name" value="TPR-like"/>
    <property type="match status" value="1"/>
</dbReference>
<name>A0AA37UKC3_9MICO</name>
<proteinExistence type="predicted"/>
<evidence type="ECO:0000256" key="1">
    <source>
        <dbReference type="SAM" id="MobiDB-lite"/>
    </source>
</evidence>
<reference evidence="2" key="1">
    <citation type="journal article" date="2014" name="Int. J. Syst. Evol. Microbiol.">
        <title>Complete genome sequence of Corynebacterium casei LMG S-19264T (=DSM 44701T), isolated from a smear-ripened cheese.</title>
        <authorList>
            <consortium name="US DOE Joint Genome Institute (JGI-PGF)"/>
            <person name="Walter F."/>
            <person name="Albersmeier A."/>
            <person name="Kalinowski J."/>
            <person name="Ruckert C."/>
        </authorList>
    </citation>
    <scope>NUCLEOTIDE SEQUENCE</scope>
    <source>
        <strain evidence="2">NBRC 112290</strain>
    </source>
</reference>
<evidence type="ECO:0000313" key="3">
    <source>
        <dbReference type="Proteomes" id="UP001157161"/>
    </source>
</evidence>
<dbReference type="EMBL" id="BSUM01000001">
    <property type="protein sequence ID" value="GMA30670.1"/>
    <property type="molecule type" value="Genomic_DNA"/>
</dbReference>
<dbReference type="Proteomes" id="UP001157161">
    <property type="component" value="Unassembled WGS sequence"/>
</dbReference>
<keyword evidence="3" id="KW-1185">Reference proteome</keyword>
<comment type="caution">
    <text evidence="2">The sequence shown here is derived from an EMBL/GenBank/DDBJ whole genome shotgun (WGS) entry which is preliminary data.</text>
</comment>
<reference evidence="2" key="2">
    <citation type="submission" date="2023-02" db="EMBL/GenBank/DDBJ databases">
        <authorList>
            <person name="Sun Q."/>
            <person name="Mori K."/>
        </authorList>
    </citation>
    <scope>NUCLEOTIDE SEQUENCE</scope>
    <source>
        <strain evidence="2">NBRC 112290</strain>
    </source>
</reference>
<dbReference type="InterPro" id="IPR011990">
    <property type="entry name" value="TPR-like_helical_dom_sf"/>
</dbReference>
<evidence type="ECO:0008006" key="4">
    <source>
        <dbReference type="Google" id="ProtNLM"/>
    </source>
</evidence>
<feature type="region of interest" description="Disordered" evidence="1">
    <location>
        <begin position="360"/>
        <end position="382"/>
    </location>
</feature>
<protein>
    <recommendedName>
        <fullName evidence="4">Tetratricopeptide repeat protein</fullName>
    </recommendedName>
</protein>
<dbReference type="AlphaFoldDB" id="A0AA37UKC3"/>
<evidence type="ECO:0000313" key="2">
    <source>
        <dbReference type="EMBL" id="GMA30670.1"/>
    </source>
</evidence>
<accession>A0AA37UKC3</accession>
<gene>
    <name evidence="2" type="ORF">GCM10025875_06620</name>
</gene>